<dbReference type="EMBL" id="CACRXK020003325">
    <property type="protein sequence ID" value="CAB3998332.1"/>
    <property type="molecule type" value="Genomic_DNA"/>
</dbReference>
<dbReference type="InterPro" id="IPR001584">
    <property type="entry name" value="Integrase_cat-core"/>
</dbReference>
<sequence>MNEIRGPGEMDFTSPQNLAETWRRWRHSMEYYLIATCTGKTEPQKVAIFMCMIGKDGQEIKDTFEFETRKNGQHVITTAILFDKFEAHCKPKKNLVVERHRFLTRDQNTGESVDQYVTELKTLAASCEWGDLKDDLICSRIVSGISSRVVRERLLRESELKLNKAVEICRADELSRQQMKLFGSEANHVNQVKRGGVNRVQNKSKSDKTQEAKKATEGKHEHKRNACGNCGLIHSKGQCLAYGKQCNKCKKMNHYARMCRSSKSVDLCRQEKSDEYLFLETQVATTSKIKLRKPKACLSAYNGGNIPVEAVCTLQCQYKGTIHNLEFYITSIESEPVLSISACKKLGLIEFVTVIEHKEEGTEAFAKRVKTEYQDVFSGIGCLERPYHIKLNSAVQPDIVPPRRIPFGLEDRVKYALDEMCNQDPRPLNKAIKREHYHLPTIEEITTRLSVAKYFSTLDARSGFWQIPLDEESSYLTTFGTPFGRYCYTRMPFGIHSAQEVFHKRIGELFQDLDGVETDIDDILVWGTTIEEHDERLEKVLQRARQSNLKLNPDKCQIRRTKVLYIGHVLTGDGVKPDASKLKAITEMPVPEDKHGIQRLLGMVNYVAKFAPHVSEVTAPLRELLKKDVAWHWTERHEQSFQGIKRLLTETSPGVLKYYDTKLPVKLQVDACKSGLGAVLMQNGSPIAYASRSLTETESKYAQIEKELLAVMFGCERFHQYIYAKKVLVETDHRPLISIISKPLNKAPVRLQRMLLRLQRYDIDLRYKPGKELYSADTLSRAHLPTSDDEDLVLCVHTAIANLPVSDKKLAELHQETANDSITVKLTRIIQEGWPNHKNGVSKDVSEFWAYRDELIAVDGLIFKDESIVVPRTLRKSILAQIHEGHLGMERSKLRARELVFWPGMSKQIEDVVSNCTTCQQLRLSNPKEPMIPHKIPQYPWQIVASDLFEWNGSSYVLVVDYYSRYWEIAVLHSTTSTAVINKLREIFARHGIPETVKSDNGPQYSSAEFDTFAANWKFSHVTSSPKHPQSNGLAEKTVQTAKRMLEKAKRDRRDPYLALLEQRNTPVATYKSPAQLSMGRRLRSLLPCTTNHLIPETVCYRETQSMFQKKQAEQKSNYDKSAMPLQPLKTGEAVCVKQECEWRPGKVIEIADTPRSYLVETPEGAVYRRNRRHLHRDASHDQSILHTDSGTNVQSKQPKITEHERQSRSPEHQQASNDVAEGYRTRSG</sequence>
<dbReference type="Pfam" id="PF00665">
    <property type="entry name" value="rve"/>
    <property type="match status" value="1"/>
</dbReference>
<dbReference type="Gene3D" id="3.10.10.10">
    <property type="entry name" value="HIV Type 1 Reverse Transcriptase, subunit A, domain 1"/>
    <property type="match status" value="1"/>
</dbReference>
<evidence type="ECO:0000313" key="8">
    <source>
        <dbReference type="EMBL" id="CAB3998332.1"/>
    </source>
</evidence>
<dbReference type="Pfam" id="PF17921">
    <property type="entry name" value="Integrase_H2C2"/>
    <property type="match status" value="1"/>
</dbReference>
<dbReference type="CDD" id="cd01647">
    <property type="entry name" value="RT_LTR"/>
    <property type="match status" value="1"/>
</dbReference>
<feature type="compositionally biased region" description="Basic and acidic residues" evidence="7">
    <location>
        <begin position="1200"/>
        <end position="1212"/>
    </location>
</feature>
<name>A0A7D9E255_PARCT</name>
<dbReference type="GO" id="GO:0003964">
    <property type="term" value="F:RNA-directed DNA polymerase activity"/>
    <property type="evidence" value="ECO:0007669"/>
    <property type="project" value="UniProtKB-KW"/>
</dbReference>
<keyword evidence="2" id="KW-0548">Nucleotidyltransferase</keyword>
<dbReference type="PROSITE" id="PS50994">
    <property type="entry name" value="INTEGRASE"/>
    <property type="match status" value="1"/>
</dbReference>
<keyword evidence="1" id="KW-0808">Transferase</keyword>
<comment type="caution">
    <text evidence="8">The sequence shown here is derived from an EMBL/GenBank/DDBJ whole genome shotgun (WGS) entry which is preliminary data.</text>
</comment>
<feature type="compositionally biased region" description="Basic and acidic residues" evidence="7">
    <location>
        <begin position="204"/>
        <end position="218"/>
    </location>
</feature>
<dbReference type="Gene3D" id="3.30.420.10">
    <property type="entry name" value="Ribonuclease H-like superfamily/Ribonuclease H"/>
    <property type="match status" value="1"/>
</dbReference>
<dbReference type="AlphaFoldDB" id="A0A7D9E255"/>
<dbReference type="Gene3D" id="3.30.70.270">
    <property type="match status" value="2"/>
</dbReference>
<reference evidence="8" key="1">
    <citation type="submission" date="2020-04" db="EMBL/GenBank/DDBJ databases">
        <authorList>
            <person name="Alioto T."/>
            <person name="Alioto T."/>
            <person name="Gomez Garrido J."/>
        </authorList>
    </citation>
    <scope>NUCLEOTIDE SEQUENCE</scope>
    <source>
        <strain evidence="8">A484AB</strain>
    </source>
</reference>
<feature type="compositionally biased region" description="Polar residues" evidence="7">
    <location>
        <begin position="1182"/>
        <end position="1199"/>
    </location>
</feature>
<protein>
    <submittedName>
        <fullName evidence="8">Transposon Ty3-G Gag-Pol poly</fullName>
    </submittedName>
</protein>
<keyword evidence="9" id="KW-1185">Reference proteome</keyword>
<dbReference type="GO" id="GO:0016787">
    <property type="term" value="F:hydrolase activity"/>
    <property type="evidence" value="ECO:0007669"/>
    <property type="project" value="UniProtKB-KW"/>
</dbReference>
<evidence type="ECO:0000256" key="7">
    <source>
        <dbReference type="SAM" id="MobiDB-lite"/>
    </source>
</evidence>
<dbReference type="Pfam" id="PF17917">
    <property type="entry name" value="RT_RNaseH"/>
    <property type="match status" value="1"/>
</dbReference>
<evidence type="ECO:0000313" key="9">
    <source>
        <dbReference type="Proteomes" id="UP001152795"/>
    </source>
</evidence>
<dbReference type="Pfam" id="PF00078">
    <property type="entry name" value="RVT_1"/>
    <property type="match status" value="1"/>
</dbReference>
<dbReference type="InterPro" id="IPR000477">
    <property type="entry name" value="RT_dom"/>
</dbReference>
<dbReference type="InterPro" id="IPR043128">
    <property type="entry name" value="Rev_trsase/Diguanyl_cyclase"/>
</dbReference>
<keyword evidence="4" id="KW-0255">Endonuclease</keyword>
<evidence type="ECO:0000256" key="4">
    <source>
        <dbReference type="ARBA" id="ARBA00022759"/>
    </source>
</evidence>
<dbReference type="InterPro" id="IPR041373">
    <property type="entry name" value="RT_RNaseH"/>
</dbReference>
<dbReference type="FunFam" id="1.10.340.70:FF:000003">
    <property type="entry name" value="Protein CBG25708"/>
    <property type="match status" value="1"/>
</dbReference>
<dbReference type="InterPro" id="IPR043502">
    <property type="entry name" value="DNA/RNA_pol_sf"/>
</dbReference>
<dbReference type="PANTHER" id="PTHR37984">
    <property type="entry name" value="PROTEIN CBG26694"/>
    <property type="match status" value="1"/>
</dbReference>
<dbReference type="SUPFAM" id="SSF56672">
    <property type="entry name" value="DNA/RNA polymerases"/>
    <property type="match status" value="1"/>
</dbReference>
<evidence type="ECO:0000256" key="1">
    <source>
        <dbReference type="ARBA" id="ARBA00022679"/>
    </source>
</evidence>
<gene>
    <name evidence="8" type="ORF">PACLA_8A082922</name>
</gene>
<evidence type="ECO:0000256" key="5">
    <source>
        <dbReference type="ARBA" id="ARBA00022801"/>
    </source>
</evidence>
<dbReference type="InterPro" id="IPR041588">
    <property type="entry name" value="Integrase_H2C2"/>
</dbReference>
<dbReference type="Proteomes" id="UP001152795">
    <property type="component" value="Unassembled WGS sequence"/>
</dbReference>
<proteinExistence type="predicted"/>
<evidence type="ECO:0000256" key="2">
    <source>
        <dbReference type="ARBA" id="ARBA00022695"/>
    </source>
</evidence>
<keyword evidence="6" id="KW-0695">RNA-directed DNA polymerase</keyword>
<dbReference type="Gene3D" id="1.10.340.70">
    <property type="match status" value="1"/>
</dbReference>
<evidence type="ECO:0000256" key="3">
    <source>
        <dbReference type="ARBA" id="ARBA00022722"/>
    </source>
</evidence>
<accession>A0A7D9E255</accession>
<dbReference type="FunFam" id="3.30.420.10:FF:000063">
    <property type="entry name" value="Retrovirus-related Pol polyprotein from transposon 297-like Protein"/>
    <property type="match status" value="1"/>
</dbReference>
<feature type="region of interest" description="Disordered" evidence="7">
    <location>
        <begin position="1176"/>
        <end position="1229"/>
    </location>
</feature>
<keyword evidence="3" id="KW-0540">Nuclease</keyword>
<dbReference type="FunFam" id="3.30.70.270:FF:000026">
    <property type="entry name" value="Transposon Ty3-G Gag-Pol polyprotein"/>
    <property type="match status" value="1"/>
</dbReference>
<dbReference type="PANTHER" id="PTHR37984:SF5">
    <property type="entry name" value="PROTEIN NYNRIN-LIKE"/>
    <property type="match status" value="1"/>
</dbReference>
<dbReference type="InterPro" id="IPR012337">
    <property type="entry name" value="RNaseH-like_sf"/>
</dbReference>
<dbReference type="GO" id="GO:0004519">
    <property type="term" value="F:endonuclease activity"/>
    <property type="evidence" value="ECO:0007669"/>
    <property type="project" value="UniProtKB-KW"/>
</dbReference>
<dbReference type="InterPro" id="IPR050951">
    <property type="entry name" value="Retrovirus_Pol_polyprotein"/>
</dbReference>
<dbReference type="CDD" id="cd09274">
    <property type="entry name" value="RNase_HI_RT_Ty3"/>
    <property type="match status" value="1"/>
</dbReference>
<keyword evidence="5" id="KW-0378">Hydrolase</keyword>
<evidence type="ECO:0000256" key="6">
    <source>
        <dbReference type="ARBA" id="ARBA00022918"/>
    </source>
</evidence>
<dbReference type="GO" id="GO:0003676">
    <property type="term" value="F:nucleic acid binding"/>
    <property type="evidence" value="ECO:0007669"/>
    <property type="project" value="InterPro"/>
</dbReference>
<dbReference type="InterPro" id="IPR036397">
    <property type="entry name" value="RNaseH_sf"/>
</dbReference>
<dbReference type="GO" id="GO:0015074">
    <property type="term" value="P:DNA integration"/>
    <property type="evidence" value="ECO:0007669"/>
    <property type="project" value="InterPro"/>
</dbReference>
<dbReference type="SUPFAM" id="SSF53098">
    <property type="entry name" value="Ribonuclease H-like"/>
    <property type="match status" value="1"/>
</dbReference>
<dbReference type="OrthoDB" id="5988199at2759"/>
<organism evidence="8 9">
    <name type="scientific">Paramuricea clavata</name>
    <name type="common">Red gorgonian</name>
    <name type="synonym">Violescent sea-whip</name>
    <dbReference type="NCBI Taxonomy" id="317549"/>
    <lineage>
        <taxon>Eukaryota</taxon>
        <taxon>Metazoa</taxon>
        <taxon>Cnidaria</taxon>
        <taxon>Anthozoa</taxon>
        <taxon>Octocorallia</taxon>
        <taxon>Malacalcyonacea</taxon>
        <taxon>Plexauridae</taxon>
        <taxon>Paramuricea</taxon>
    </lineage>
</organism>
<feature type="region of interest" description="Disordered" evidence="7">
    <location>
        <begin position="198"/>
        <end position="218"/>
    </location>
</feature>